<accession>A0A926KZB5</accession>
<dbReference type="EMBL" id="JACVVD010000033">
    <property type="protein sequence ID" value="MBD0384884.1"/>
    <property type="molecule type" value="Genomic_DNA"/>
</dbReference>
<dbReference type="RefSeq" id="WP_188178641.1">
    <property type="nucleotide sequence ID" value="NZ_JACVVD010000033.1"/>
</dbReference>
<sequence>MEAWKPYEEVRNHPPDFRIRYRFFTEQEGGRKNPVYQGLRCDFSYDGDNIRETGIFAIHPEFEDELGNVILDRTLPIPQHGTARMWILFPQMRREVHIDRIKLGVIGYFVAGARRLGQLEVIEILGLYENSEKLN</sequence>
<reference evidence="1" key="1">
    <citation type="submission" date="2020-09" db="EMBL/GenBank/DDBJ databases">
        <title>Draft Genome Sequence of Paenibacillus sp. WST5.</title>
        <authorList>
            <person name="Bao Z."/>
        </authorList>
    </citation>
    <scope>NUCLEOTIDE SEQUENCE</scope>
    <source>
        <strain evidence="1">WST5</strain>
    </source>
</reference>
<protein>
    <submittedName>
        <fullName evidence="1">Uncharacterized protein</fullName>
    </submittedName>
</protein>
<proteinExistence type="predicted"/>
<organism evidence="1 2">
    <name type="scientific">Paenibacillus sedimenti</name>
    <dbReference type="NCBI Taxonomy" id="2770274"/>
    <lineage>
        <taxon>Bacteria</taxon>
        <taxon>Bacillati</taxon>
        <taxon>Bacillota</taxon>
        <taxon>Bacilli</taxon>
        <taxon>Bacillales</taxon>
        <taxon>Paenibacillaceae</taxon>
        <taxon>Paenibacillus</taxon>
    </lineage>
</organism>
<evidence type="ECO:0000313" key="1">
    <source>
        <dbReference type="EMBL" id="MBD0384884.1"/>
    </source>
</evidence>
<name>A0A926KZB5_9BACL</name>
<evidence type="ECO:0000313" key="2">
    <source>
        <dbReference type="Proteomes" id="UP000650466"/>
    </source>
</evidence>
<dbReference type="Proteomes" id="UP000650466">
    <property type="component" value="Unassembled WGS sequence"/>
</dbReference>
<comment type="caution">
    <text evidence="1">The sequence shown here is derived from an EMBL/GenBank/DDBJ whole genome shotgun (WGS) entry which is preliminary data.</text>
</comment>
<gene>
    <name evidence="1" type="ORF">ICC18_33285</name>
</gene>
<keyword evidence="2" id="KW-1185">Reference proteome</keyword>
<dbReference type="AlphaFoldDB" id="A0A926KZB5"/>